<gene>
    <name evidence="3" type="ORF">TrCOL_g5496</name>
</gene>
<feature type="compositionally biased region" description="Basic and acidic residues" evidence="2">
    <location>
        <begin position="285"/>
        <end position="330"/>
    </location>
</feature>
<comment type="similarity">
    <text evidence="1">Belongs to the RRP15 family.</text>
</comment>
<dbReference type="PANTHER" id="PTHR13245">
    <property type="entry name" value="RRP15-LIKE PROTEIN"/>
    <property type="match status" value="1"/>
</dbReference>
<dbReference type="Pfam" id="PF07890">
    <property type="entry name" value="Rrp15p"/>
    <property type="match status" value="1"/>
</dbReference>
<evidence type="ECO:0008006" key="5">
    <source>
        <dbReference type="Google" id="ProtNLM"/>
    </source>
</evidence>
<dbReference type="InterPro" id="IPR012459">
    <property type="entry name" value="Rrp15"/>
</dbReference>
<feature type="compositionally biased region" description="Basic residues" evidence="2">
    <location>
        <begin position="1"/>
        <end position="11"/>
    </location>
</feature>
<feature type="region of interest" description="Disordered" evidence="2">
    <location>
        <begin position="1"/>
        <end position="142"/>
    </location>
</feature>
<feature type="compositionally biased region" description="Basic residues" evidence="2">
    <location>
        <begin position="190"/>
        <end position="202"/>
    </location>
</feature>
<evidence type="ECO:0000313" key="4">
    <source>
        <dbReference type="Proteomes" id="UP001165065"/>
    </source>
</evidence>
<name>A0A9W7LC24_9STRA</name>
<feature type="region of interest" description="Disordered" evidence="2">
    <location>
        <begin position="183"/>
        <end position="207"/>
    </location>
</feature>
<feature type="compositionally biased region" description="Acidic residues" evidence="2">
    <location>
        <begin position="100"/>
        <end position="131"/>
    </location>
</feature>
<dbReference type="PANTHER" id="PTHR13245:SF14">
    <property type="entry name" value="RRP15-LIKE PROTEIN"/>
    <property type="match status" value="1"/>
</dbReference>
<feature type="compositionally biased region" description="Acidic residues" evidence="2">
    <location>
        <begin position="41"/>
        <end position="58"/>
    </location>
</feature>
<feature type="compositionally biased region" description="Basic and acidic residues" evidence="2">
    <location>
        <begin position="343"/>
        <end position="382"/>
    </location>
</feature>
<dbReference type="EMBL" id="BRYA01000208">
    <property type="protein sequence ID" value="GMI44171.1"/>
    <property type="molecule type" value="Genomic_DNA"/>
</dbReference>
<dbReference type="Proteomes" id="UP001165065">
    <property type="component" value="Unassembled WGS sequence"/>
</dbReference>
<dbReference type="AlphaFoldDB" id="A0A9W7LC24"/>
<feature type="compositionally biased region" description="Basic and acidic residues" evidence="2">
    <location>
        <begin position="85"/>
        <end position="99"/>
    </location>
</feature>
<evidence type="ECO:0000313" key="3">
    <source>
        <dbReference type="EMBL" id="GMI44171.1"/>
    </source>
</evidence>
<proteinExistence type="inferred from homology"/>
<reference evidence="4" key="1">
    <citation type="journal article" date="2023" name="Commun. Biol.">
        <title>Genome analysis of Parmales, the sister group of diatoms, reveals the evolutionary specialization of diatoms from phago-mixotrophs to photoautotrophs.</title>
        <authorList>
            <person name="Ban H."/>
            <person name="Sato S."/>
            <person name="Yoshikawa S."/>
            <person name="Yamada K."/>
            <person name="Nakamura Y."/>
            <person name="Ichinomiya M."/>
            <person name="Sato N."/>
            <person name="Blanc-Mathieu R."/>
            <person name="Endo H."/>
            <person name="Kuwata A."/>
            <person name="Ogata H."/>
        </authorList>
    </citation>
    <scope>NUCLEOTIDE SEQUENCE [LARGE SCALE GENOMIC DNA]</scope>
</reference>
<keyword evidence="4" id="KW-1185">Reference proteome</keyword>
<comment type="caution">
    <text evidence="3">The sequence shown here is derived from an EMBL/GenBank/DDBJ whole genome shotgun (WGS) entry which is preliminary data.</text>
</comment>
<organism evidence="3 4">
    <name type="scientific">Triparma columacea</name>
    <dbReference type="NCBI Taxonomy" id="722753"/>
    <lineage>
        <taxon>Eukaryota</taxon>
        <taxon>Sar</taxon>
        <taxon>Stramenopiles</taxon>
        <taxon>Ochrophyta</taxon>
        <taxon>Bolidophyceae</taxon>
        <taxon>Parmales</taxon>
        <taxon>Triparmaceae</taxon>
        <taxon>Triparma</taxon>
    </lineage>
</organism>
<feature type="compositionally biased region" description="Basic and acidic residues" evidence="2">
    <location>
        <begin position="241"/>
        <end position="275"/>
    </location>
</feature>
<dbReference type="GO" id="GO:0000470">
    <property type="term" value="P:maturation of LSU-rRNA"/>
    <property type="evidence" value="ECO:0007669"/>
    <property type="project" value="TreeGrafter"/>
</dbReference>
<feature type="region of interest" description="Disordered" evidence="2">
    <location>
        <begin position="238"/>
        <end position="391"/>
    </location>
</feature>
<dbReference type="GO" id="GO:0030687">
    <property type="term" value="C:preribosome, large subunit precursor"/>
    <property type="evidence" value="ECO:0007669"/>
    <property type="project" value="TreeGrafter"/>
</dbReference>
<dbReference type="GO" id="GO:0000460">
    <property type="term" value="P:maturation of 5.8S rRNA"/>
    <property type="evidence" value="ECO:0007669"/>
    <property type="project" value="TreeGrafter"/>
</dbReference>
<sequence length="391" mass="43601">MVKHHVKRKGGKSSSTKKANELKNIKEQLIDIDRFNGSSESEGEGDNDGENVDNDDLGWDEKLEQQGSSGGASTGEDSEEGEEEISMKGREEGVARGEDGESEDDGEDDGDEEDSGDDEGDEGDSDGDGGDEATPKGGMGMAGAMSKILASAGALSESARIKGKDSLVLTKTVTKHMKVITKEERDERAMKKKRAERRKKNLKVMYVPTKTGDPKVIESERTLRRIATRGVVALFNAISTHQHEAKLETEPEDRKSRKERDAKFETKQGFIDKLKTAAGAEEKEEGEKEKGDKKEKKDDKKGKKVQETKTEGSKWLQDDFLMKSKLKDWDKDDEDSSDDEEIGFVKDGDADLEDAKEYDERKRKEGELEEARGRKERKDKARAMNKKRKTK</sequence>
<dbReference type="OrthoDB" id="20949at2759"/>
<feature type="compositionally biased region" description="Basic and acidic residues" evidence="2">
    <location>
        <begin position="18"/>
        <end position="34"/>
    </location>
</feature>
<evidence type="ECO:0000256" key="2">
    <source>
        <dbReference type="SAM" id="MobiDB-lite"/>
    </source>
</evidence>
<feature type="compositionally biased region" description="Acidic residues" evidence="2">
    <location>
        <begin position="331"/>
        <end position="342"/>
    </location>
</feature>
<accession>A0A9W7LC24</accession>
<evidence type="ECO:0000256" key="1">
    <source>
        <dbReference type="ARBA" id="ARBA00007462"/>
    </source>
</evidence>
<protein>
    <recommendedName>
        <fullName evidence="5">RRP15-like protein</fullName>
    </recommendedName>
</protein>